<dbReference type="InterPro" id="IPR004805">
    <property type="entry name" value="DnaE2/DnaE/PolC"/>
</dbReference>
<evidence type="ECO:0000259" key="5">
    <source>
        <dbReference type="Pfam" id="PF14579"/>
    </source>
</evidence>
<dbReference type="InterPro" id="IPR004365">
    <property type="entry name" value="NA-bd_OB_tRNA"/>
</dbReference>
<dbReference type="Pfam" id="PF14579">
    <property type="entry name" value="HHH_6"/>
    <property type="match status" value="1"/>
</dbReference>
<evidence type="ECO:0000256" key="2">
    <source>
        <dbReference type="ARBA" id="ARBA00017273"/>
    </source>
</evidence>
<dbReference type="PANTHER" id="PTHR32294">
    <property type="entry name" value="DNA POLYMERASE III SUBUNIT ALPHA"/>
    <property type="match status" value="1"/>
</dbReference>
<organism evidence="6 7">
    <name type="scientific">Pseudonocardia asaccharolytica DSM 44247 = NBRC 16224</name>
    <dbReference type="NCBI Taxonomy" id="1123024"/>
    <lineage>
        <taxon>Bacteria</taxon>
        <taxon>Bacillati</taxon>
        <taxon>Actinomycetota</taxon>
        <taxon>Actinomycetes</taxon>
        <taxon>Pseudonocardiales</taxon>
        <taxon>Pseudonocardiaceae</taxon>
        <taxon>Pseudonocardia</taxon>
    </lineage>
</organism>
<dbReference type="STRING" id="1123024.GCA_000423625_01158"/>
<feature type="domain" description="DNA polymerase helix-hairpin-helix motif" evidence="5">
    <location>
        <begin position="11"/>
        <end position="77"/>
    </location>
</feature>
<dbReference type="AlphaFoldDB" id="A0A511CUE7"/>
<evidence type="ECO:0000256" key="3">
    <source>
        <dbReference type="SAM" id="MobiDB-lite"/>
    </source>
</evidence>
<feature type="compositionally biased region" description="Basic and acidic residues" evidence="3">
    <location>
        <begin position="165"/>
        <end position="178"/>
    </location>
</feature>
<evidence type="ECO:0000313" key="7">
    <source>
        <dbReference type="Proteomes" id="UP000321328"/>
    </source>
</evidence>
<name>A0A511CUE7_9PSEU</name>
<keyword evidence="7" id="KW-1185">Reference proteome</keyword>
<dbReference type="PANTHER" id="PTHR32294:SF4">
    <property type="entry name" value="ERROR-PRONE DNA POLYMERASE"/>
    <property type="match status" value="1"/>
</dbReference>
<protein>
    <recommendedName>
        <fullName evidence="2">Error-prone DNA polymerase</fullName>
    </recommendedName>
</protein>
<evidence type="ECO:0000259" key="4">
    <source>
        <dbReference type="Pfam" id="PF01336"/>
    </source>
</evidence>
<dbReference type="GO" id="GO:0003676">
    <property type="term" value="F:nucleic acid binding"/>
    <property type="evidence" value="ECO:0007669"/>
    <property type="project" value="InterPro"/>
</dbReference>
<accession>A0A511CUE7</accession>
<comment type="similarity">
    <text evidence="1">Belongs to the DNA polymerase type-C family. DnaE2 subfamily.</text>
</comment>
<evidence type="ECO:0000313" key="6">
    <source>
        <dbReference type="EMBL" id="GEL16195.1"/>
    </source>
</evidence>
<proteinExistence type="inferred from homology"/>
<dbReference type="EMBL" id="BJVI01000001">
    <property type="protein sequence ID" value="GEL16195.1"/>
    <property type="molecule type" value="Genomic_DNA"/>
</dbReference>
<dbReference type="CDD" id="cd04485">
    <property type="entry name" value="DnaE_OBF"/>
    <property type="match status" value="1"/>
</dbReference>
<dbReference type="GO" id="GO:0008408">
    <property type="term" value="F:3'-5' exonuclease activity"/>
    <property type="evidence" value="ECO:0007669"/>
    <property type="project" value="InterPro"/>
</dbReference>
<dbReference type="InterPro" id="IPR029460">
    <property type="entry name" value="DNAPol_HHH"/>
</dbReference>
<sequence>MLQADPGSAGGQAIRLGLGEVHTVGSELAEQVEAERTRGGRYRDLADLARRVRLAAPQAEALAMAGAFGCFGIDRRSALWAAGVVAAVRPEHLPGAAVGICAPPLPGMTDVETTVADVWATGISPDSHPIQHLRDRLDALGAVRIDRLDEVGRRAMAGTARRAGHRSDRRVDSLDPYDPDVRPPRVLVGGLVTHRQRPATAGGVTFLNLEDESGMLNITCSEGLWARYRPVAIGSSALLVRGRLERSPEGVLNLVADRLQRLTLAVPVVRSRDVR</sequence>
<dbReference type="GO" id="GO:0006260">
    <property type="term" value="P:DNA replication"/>
    <property type="evidence" value="ECO:0007669"/>
    <property type="project" value="InterPro"/>
</dbReference>
<feature type="domain" description="OB" evidence="4">
    <location>
        <begin position="186"/>
        <end position="260"/>
    </location>
</feature>
<dbReference type="Proteomes" id="UP000321328">
    <property type="component" value="Unassembled WGS sequence"/>
</dbReference>
<evidence type="ECO:0000256" key="1">
    <source>
        <dbReference type="ARBA" id="ARBA00007391"/>
    </source>
</evidence>
<feature type="region of interest" description="Disordered" evidence="3">
    <location>
        <begin position="158"/>
        <end position="178"/>
    </location>
</feature>
<reference evidence="6 7" key="1">
    <citation type="submission" date="2019-07" db="EMBL/GenBank/DDBJ databases">
        <title>Whole genome shotgun sequence of Pseudonocardia asaccharolytica NBRC 16224.</title>
        <authorList>
            <person name="Hosoyama A."/>
            <person name="Uohara A."/>
            <person name="Ohji S."/>
            <person name="Ichikawa N."/>
        </authorList>
    </citation>
    <scope>NUCLEOTIDE SEQUENCE [LARGE SCALE GENOMIC DNA]</scope>
    <source>
        <strain evidence="6 7">NBRC 16224</strain>
    </source>
</reference>
<gene>
    <name evidence="6" type="ORF">PA7_00320</name>
</gene>
<dbReference type="Pfam" id="PF01336">
    <property type="entry name" value="tRNA_anti-codon"/>
    <property type="match status" value="1"/>
</dbReference>
<comment type="caution">
    <text evidence="6">The sequence shown here is derived from an EMBL/GenBank/DDBJ whole genome shotgun (WGS) entry which is preliminary data.</text>
</comment>